<dbReference type="AlphaFoldDB" id="A0A9W4U6W6"/>
<gene>
    <name evidence="2" type="ORF">PDIGIT_LOCUS1806</name>
</gene>
<comment type="caution">
    <text evidence="2">The sequence shown here is derived from an EMBL/GenBank/DDBJ whole genome shotgun (WGS) entry which is preliminary data.</text>
</comment>
<reference evidence="2" key="1">
    <citation type="submission" date="2023-01" db="EMBL/GenBank/DDBJ databases">
        <authorList>
            <person name="Van Ghelder C."/>
            <person name="Rancurel C."/>
        </authorList>
    </citation>
    <scope>NUCLEOTIDE SEQUENCE</scope>
    <source>
        <strain evidence="2">CNCM I-4278</strain>
    </source>
</reference>
<name>A0A9W4U6W6_9PLEO</name>
<feature type="transmembrane region" description="Helical" evidence="1">
    <location>
        <begin position="6"/>
        <end position="29"/>
    </location>
</feature>
<sequence>MIHTLPWTNVCLLAAPSCGALLCFCIYGIHASFGLQHRYIECAMPCLGGFGRLPVTPKLTCLLACAMPSQTQFDKSKTPMSTILHLLHPHHNPSPSLALTASSPTALAFCLAHPPSRPVLSATARDNRDRGWHGHACMHAYKHHLRQPLRPIAPDAAFGISRGDQLTTDVNGA</sequence>
<accession>A0A9W4U6W6</accession>
<protein>
    <submittedName>
        <fullName evidence="2">Uncharacterized protein</fullName>
    </submittedName>
</protein>
<evidence type="ECO:0000313" key="3">
    <source>
        <dbReference type="Proteomes" id="UP001152607"/>
    </source>
</evidence>
<keyword evidence="1" id="KW-0472">Membrane</keyword>
<proteinExistence type="predicted"/>
<evidence type="ECO:0000256" key="1">
    <source>
        <dbReference type="SAM" id="Phobius"/>
    </source>
</evidence>
<keyword evidence="3" id="KW-1185">Reference proteome</keyword>
<keyword evidence="1" id="KW-0812">Transmembrane</keyword>
<keyword evidence="1" id="KW-1133">Transmembrane helix</keyword>
<dbReference type="EMBL" id="CAOQHR010000001">
    <property type="protein sequence ID" value="CAI6273175.1"/>
    <property type="molecule type" value="Genomic_DNA"/>
</dbReference>
<dbReference type="Proteomes" id="UP001152607">
    <property type="component" value="Unassembled WGS sequence"/>
</dbReference>
<organism evidence="2 3">
    <name type="scientific">Periconia digitata</name>
    <dbReference type="NCBI Taxonomy" id="1303443"/>
    <lineage>
        <taxon>Eukaryota</taxon>
        <taxon>Fungi</taxon>
        <taxon>Dikarya</taxon>
        <taxon>Ascomycota</taxon>
        <taxon>Pezizomycotina</taxon>
        <taxon>Dothideomycetes</taxon>
        <taxon>Pleosporomycetidae</taxon>
        <taxon>Pleosporales</taxon>
        <taxon>Massarineae</taxon>
        <taxon>Periconiaceae</taxon>
        <taxon>Periconia</taxon>
    </lineage>
</organism>
<evidence type="ECO:0000313" key="2">
    <source>
        <dbReference type="EMBL" id="CAI6273175.1"/>
    </source>
</evidence>